<organism evidence="7 8">
    <name type="scientific">Canna indica</name>
    <name type="common">Indian-shot</name>
    <dbReference type="NCBI Taxonomy" id="4628"/>
    <lineage>
        <taxon>Eukaryota</taxon>
        <taxon>Viridiplantae</taxon>
        <taxon>Streptophyta</taxon>
        <taxon>Embryophyta</taxon>
        <taxon>Tracheophyta</taxon>
        <taxon>Spermatophyta</taxon>
        <taxon>Magnoliopsida</taxon>
        <taxon>Liliopsida</taxon>
        <taxon>Zingiberales</taxon>
        <taxon>Cannaceae</taxon>
        <taxon>Canna</taxon>
    </lineage>
</organism>
<dbReference type="PANTHER" id="PTHR31509">
    <property type="entry name" value="BPS1-LIKE PROTEIN"/>
    <property type="match status" value="1"/>
</dbReference>
<evidence type="ECO:0000256" key="6">
    <source>
        <dbReference type="SAM" id="MobiDB-lite"/>
    </source>
</evidence>
<comment type="similarity">
    <text evidence="5">Belongs to the ROH1 family.</text>
</comment>
<reference evidence="7 8" key="1">
    <citation type="submission" date="2023-10" db="EMBL/GenBank/DDBJ databases">
        <title>Chromosome-scale genome assembly provides insights into flower coloration mechanisms of Canna indica.</title>
        <authorList>
            <person name="Li C."/>
        </authorList>
    </citation>
    <scope>NUCLEOTIDE SEQUENCE [LARGE SCALE GENOMIC DNA]</scope>
    <source>
        <tissue evidence="7">Flower</tissue>
    </source>
</reference>
<feature type="compositionally biased region" description="Basic and acidic residues" evidence="6">
    <location>
        <begin position="178"/>
        <end position="189"/>
    </location>
</feature>
<evidence type="ECO:0000313" key="8">
    <source>
        <dbReference type="Proteomes" id="UP001327560"/>
    </source>
</evidence>
<comment type="subcellular location">
    <subcellularLocation>
        <location evidence="1">Membrane</location>
        <topology evidence="1">Single-pass membrane protein</topology>
    </subcellularLocation>
</comment>
<keyword evidence="4" id="KW-0472">Membrane</keyword>
<accession>A0AAQ3QBA6</accession>
<evidence type="ECO:0000256" key="2">
    <source>
        <dbReference type="ARBA" id="ARBA00022692"/>
    </source>
</evidence>
<name>A0AAQ3QBA6_9LILI</name>
<dbReference type="Pfam" id="PF05633">
    <property type="entry name" value="ROH1-like"/>
    <property type="match status" value="1"/>
</dbReference>
<keyword evidence="8" id="KW-1185">Reference proteome</keyword>
<evidence type="ECO:0000256" key="5">
    <source>
        <dbReference type="ARBA" id="ARBA00035114"/>
    </source>
</evidence>
<evidence type="ECO:0000256" key="3">
    <source>
        <dbReference type="ARBA" id="ARBA00022989"/>
    </source>
</evidence>
<keyword evidence="2" id="KW-0812">Transmembrane</keyword>
<gene>
    <name evidence="7" type="ORF">Cni_G11044</name>
</gene>
<keyword evidence="3" id="KW-1133">Transmembrane helix</keyword>
<proteinExistence type="inferred from homology"/>
<dbReference type="GO" id="GO:0016020">
    <property type="term" value="C:membrane"/>
    <property type="evidence" value="ECO:0007669"/>
    <property type="project" value="UniProtKB-SubCell"/>
</dbReference>
<protein>
    <submittedName>
        <fullName evidence="7">Uncharacterized protein</fullName>
    </submittedName>
</protein>
<dbReference type="AlphaFoldDB" id="A0AAQ3QBA6"/>
<dbReference type="InterPro" id="IPR008511">
    <property type="entry name" value="ROH1-like"/>
</dbReference>
<sequence length="398" mass="44799">MPAADHQGFFSSSVPLSSLGFSILSIRRDQVHPIDPHIHMAVDHQELLAFQRCVTDHFLHLSDADADGLLSLSWLRKLLHAYLVCHEEFRALLDRGARIARPPLDRLIADFSDRAVKALDILNATRDGIDQLRRCRAHVEIVVAALGPDSSGHRLGEGQVRRARKALNELAIMIDDRDAGHPHRNRSFDRSGGSGSSNSSFAPIGSRRISHFRSSSSSVSRSWSAARQLQAIGSNVAAPRDHEVYTTAGLAVPIYTMNSVLSFAMRSLVAVIPCQDRCLQAHFSVPRTYTWAMPVMSLHERIVEESKKKDRKNSTSLLKEMQQIERCTHHLMEATEIIQFPMPEEQEEELRQTAEELALVCKTMKEGLDILERQVREIFIRIARCRTESLDCLSYCAH</sequence>
<dbReference type="EMBL" id="CP136892">
    <property type="protein sequence ID" value="WOL02325.1"/>
    <property type="molecule type" value="Genomic_DNA"/>
</dbReference>
<feature type="region of interest" description="Disordered" evidence="6">
    <location>
        <begin position="178"/>
        <end position="201"/>
    </location>
</feature>
<dbReference type="Proteomes" id="UP001327560">
    <property type="component" value="Chromosome 3"/>
</dbReference>
<evidence type="ECO:0000313" key="7">
    <source>
        <dbReference type="EMBL" id="WOL02325.1"/>
    </source>
</evidence>
<evidence type="ECO:0000256" key="4">
    <source>
        <dbReference type="ARBA" id="ARBA00023136"/>
    </source>
</evidence>
<evidence type="ECO:0000256" key="1">
    <source>
        <dbReference type="ARBA" id="ARBA00004167"/>
    </source>
</evidence>